<sequence>MILWSGNYVIDESTIEPMVDKLKTYPKAYNHKFNHHSSYYLNQQDRPENCLHSFYLEILNQVTKDLTLYNRIRFKYPFWMQVYGKNTKSNHGQHDHFSGAEALSWVHFIQPTSQKCFHFVDVNGENVYPKQDKGDFIVFPAWALHRVDNNTSNEERVIIAGNVGFEQISVEHVDNVIQVSTLTEVSKFVRVWETYEEGL</sequence>
<protein>
    <submittedName>
        <fullName evidence="1">Uncharacterized protein</fullName>
    </submittedName>
</protein>
<dbReference type="Gene3D" id="2.60.120.620">
    <property type="entry name" value="q2cbj1_9rhob like domain"/>
    <property type="match status" value="1"/>
</dbReference>
<evidence type="ECO:0000313" key="1">
    <source>
        <dbReference type="EMBL" id="AIX24392.1"/>
    </source>
</evidence>
<dbReference type="OrthoDB" id="18071at10239"/>
<proteinExistence type="predicted"/>
<dbReference type="EMBL" id="KJ019071">
    <property type="protein sequence ID" value="AIX24392.1"/>
    <property type="molecule type" value="Genomic_DNA"/>
</dbReference>
<dbReference type="InterPro" id="IPR012668">
    <property type="entry name" value="CHP02466"/>
</dbReference>
<gene>
    <name evidence="1" type="ORF">Syn7803US105_48</name>
</gene>
<evidence type="ECO:0000313" key="2">
    <source>
        <dbReference type="Proteomes" id="UP000033010"/>
    </source>
</evidence>
<dbReference type="Proteomes" id="UP000033010">
    <property type="component" value="Segment"/>
</dbReference>
<reference evidence="1 2" key="1">
    <citation type="submission" date="2013-12" db="EMBL/GenBank/DDBJ databases">
        <title>Ecological redundancy of diverse viral populations within a natural community.</title>
        <authorList>
            <person name="Gregory A.C."/>
            <person name="LaButti K."/>
            <person name="Copeland A."/>
            <person name="Woyke T."/>
            <person name="Sullivan M.B."/>
        </authorList>
    </citation>
    <scope>NUCLEOTIDE SEQUENCE [LARGE SCALE GENOMIC DNA]</scope>
    <source>
        <strain evidence="1">Syn7803US105</strain>
    </source>
</reference>
<keyword evidence="2" id="KW-1185">Reference proteome</keyword>
<accession>A0A0E3FB06</accession>
<dbReference type="Pfam" id="PF13759">
    <property type="entry name" value="2OG-FeII_Oxy_5"/>
    <property type="match status" value="1"/>
</dbReference>
<dbReference type="KEGG" id="vg:24171678"/>
<organism evidence="1 2">
    <name type="scientific">Synechococcus phage ACG-2014g</name>
    <dbReference type="NCBI Taxonomy" id="1493512"/>
    <lineage>
        <taxon>Viruses</taxon>
        <taxon>Duplodnaviria</taxon>
        <taxon>Heunggongvirae</taxon>
        <taxon>Uroviricota</taxon>
        <taxon>Caudoviricetes</taxon>
        <taxon>Pantevenvirales</taxon>
        <taxon>Kyanoviridae</taxon>
        <taxon>Macariavirus</taxon>
        <taxon>Macariavirus tuscon14g</taxon>
    </lineage>
</organism>
<dbReference type="GeneID" id="24171678"/>
<name>A0A0E3FB06_9CAUD</name>
<dbReference type="RefSeq" id="YP_009133608.1">
    <property type="nucleotide sequence ID" value="NC_026924.1"/>
</dbReference>